<dbReference type="GO" id="GO:0004386">
    <property type="term" value="F:helicase activity"/>
    <property type="evidence" value="ECO:0007669"/>
    <property type="project" value="UniProtKB-KW"/>
</dbReference>
<feature type="domain" description="Helicase ATP-binding" evidence="5">
    <location>
        <begin position="263"/>
        <end position="424"/>
    </location>
</feature>
<dbReference type="SMART" id="SM00490">
    <property type="entry name" value="HELICc"/>
    <property type="match status" value="1"/>
</dbReference>
<dbReference type="SMART" id="SM00487">
    <property type="entry name" value="DEXDc"/>
    <property type="match status" value="1"/>
</dbReference>
<dbReference type="Proteomes" id="UP000608071">
    <property type="component" value="Unassembled WGS sequence"/>
</dbReference>
<organism evidence="7 8">
    <name type="scientific">Paenibacillus gallinarum</name>
    <dbReference type="NCBI Taxonomy" id="2762232"/>
    <lineage>
        <taxon>Bacteria</taxon>
        <taxon>Bacillati</taxon>
        <taxon>Bacillota</taxon>
        <taxon>Bacilli</taxon>
        <taxon>Bacillales</taxon>
        <taxon>Paenibacillaceae</taxon>
        <taxon>Paenibacillus</taxon>
    </lineage>
</organism>
<proteinExistence type="predicted"/>
<keyword evidence="2" id="KW-0378">Hydrolase</keyword>
<dbReference type="CDD" id="cd18793">
    <property type="entry name" value="SF2_C_SNF"/>
    <property type="match status" value="1"/>
</dbReference>
<reference evidence="7 8" key="1">
    <citation type="submission" date="2020-08" db="EMBL/GenBank/DDBJ databases">
        <title>A Genomic Blueprint of the Chicken Gut Microbiome.</title>
        <authorList>
            <person name="Gilroy R."/>
            <person name="Ravi A."/>
            <person name="Getino M."/>
            <person name="Pursley I."/>
            <person name="Horton D.L."/>
            <person name="Alikhan N.-F."/>
            <person name="Baker D."/>
            <person name="Gharbi K."/>
            <person name="Hall N."/>
            <person name="Watson M."/>
            <person name="Adriaenssens E.M."/>
            <person name="Foster-Nyarko E."/>
            <person name="Jarju S."/>
            <person name="Secka A."/>
            <person name="Antonio M."/>
            <person name="Oren A."/>
            <person name="Chaudhuri R."/>
            <person name="La Ragione R.M."/>
            <person name="Hildebrand F."/>
            <person name="Pallen M.J."/>
        </authorList>
    </citation>
    <scope>NUCLEOTIDE SEQUENCE [LARGE SCALE GENOMIC DNA]</scope>
    <source>
        <strain evidence="7 8">Sa2BVA9</strain>
    </source>
</reference>
<dbReference type="PANTHER" id="PTHR45766:SF6">
    <property type="entry name" value="SWI_SNF-RELATED MATRIX-ASSOCIATED ACTIN-DEPENDENT REGULATOR OF CHROMATIN SUBFAMILY A-LIKE PROTEIN 1"/>
    <property type="match status" value="1"/>
</dbReference>
<dbReference type="InterPro" id="IPR027417">
    <property type="entry name" value="P-loop_NTPase"/>
</dbReference>
<dbReference type="Pfam" id="PF00271">
    <property type="entry name" value="Helicase_C"/>
    <property type="match status" value="1"/>
</dbReference>
<evidence type="ECO:0000256" key="1">
    <source>
        <dbReference type="ARBA" id="ARBA00022741"/>
    </source>
</evidence>
<evidence type="ECO:0000256" key="2">
    <source>
        <dbReference type="ARBA" id="ARBA00022801"/>
    </source>
</evidence>
<evidence type="ECO:0000256" key="3">
    <source>
        <dbReference type="ARBA" id="ARBA00022806"/>
    </source>
</evidence>
<evidence type="ECO:0000313" key="8">
    <source>
        <dbReference type="Proteomes" id="UP000608071"/>
    </source>
</evidence>
<dbReference type="Gene3D" id="3.40.50.10810">
    <property type="entry name" value="Tandem AAA-ATPase domain"/>
    <property type="match status" value="1"/>
</dbReference>
<dbReference type="InterPro" id="IPR049730">
    <property type="entry name" value="SNF2/RAD54-like_C"/>
</dbReference>
<sequence>MKVDLVDNKGNNTLVQVIKDEINKGSKIAVASAKFSMNVFQELKKSLAKGESFRFLFTDPTFYEQEIDENHQFKLVERKGKQLQLEGNQFEISLRNQMESKQIARELSEWISKQAQFKTILGEVTYPKQIMIQNKTDEHVFIQSEIEFTADGLGITPSNRQASYTVMKEAVGVTKNMLAEFDRLWEDETKSKEITTEVLQQLDVFQRENAPEWLYFVTLFNIFSENLDGLSEDHIIKEGTNFKDTVIWNKLYPFQRDGVLGMIDKMEKYNGCILADSVGLGKTFSALAVIKYYELRNDRVLVLCPKKLRDNWTVYTQNDKRNVLNEDRFNYDVLNHTDLSRENGMSGEIRLETVNWSNYDLVVIDESHNFRNNNAHKGRLTRYQKLMQDIIKKGVKTKVLLLSATPVNNKMNDIKNQIAFITEDNDQALQKEGIESIERTLRTAQAAFNRWTILPAPKRTTEEFLNMVEQDYFQLLDLLTIARSRKHIEKYYNVKDIGSFPTRLKPIPIKSDVDIEKRFIDMNEVNERLESLSFSIYQPMKYVLPHKRKHYEELYDTKVKEGQSTFKQTDREYAVAALMKVNLFKRLESSIHAFRLTLEKLVGRIEGTLQTLQLQNQQTYSEQYDDVVELDDEQLEAITVGSDKIQIQLNDIDALKWIGDLRADLATLKDLLQQATQISTERDAKLDQLVSLIKEKIDNPINPGNKKVIVFSAFADTARYLYDNLSERLLDRKLHSALVVGSGANKCTLKGVRVKDINDILINFSPKSKERQKLDSKRTDEIDILFATDCISEGQNLQDCDYLINYDIHWNPVRVIQRFGRIDRIGSTNTKIQLVNFWPNMDLDEYINLEERVKGRMKILNTSASGEEDILDTSSKEMNDLEYRRNQLKALQNDVLNLEDVSGAISITDLTYTDFKSDLSSALKSYKKELAIAPKGLYAVVSNGVLQEAKPGVIFCFKQYKVVTLESNSLAPYILLYVTDNGEALIHYTHAKKILDVYRKLTLGKQDVDNEAVQWFNEKTNDATVMGHYQDLMKKTIAIIKDKQEEVGFESLFNFGVNTLQAQLNLGEDEIELISFLVVRDEANE</sequence>
<keyword evidence="4" id="KW-0067">ATP-binding</keyword>
<dbReference type="InterPro" id="IPR014001">
    <property type="entry name" value="Helicase_ATP-bd"/>
</dbReference>
<feature type="domain" description="Helicase C-terminal" evidence="6">
    <location>
        <begin position="685"/>
        <end position="882"/>
    </location>
</feature>
<dbReference type="RefSeq" id="WP_191803498.1">
    <property type="nucleotide sequence ID" value="NZ_JACSQL010000012.1"/>
</dbReference>
<evidence type="ECO:0000259" key="6">
    <source>
        <dbReference type="PROSITE" id="PS51194"/>
    </source>
</evidence>
<accession>A0ABR8T3R2</accession>
<dbReference type="PANTHER" id="PTHR45766">
    <property type="entry name" value="DNA ANNEALING HELICASE AND ENDONUCLEASE ZRANB3 FAMILY MEMBER"/>
    <property type="match status" value="1"/>
</dbReference>
<comment type="caution">
    <text evidence="7">The sequence shown here is derived from an EMBL/GenBank/DDBJ whole genome shotgun (WGS) entry which is preliminary data.</text>
</comment>
<evidence type="ECO:0000313" key="7">
    <source>
        <dbReference type="EMBL" id="MBD7970415.1"/>
    </source>
</evidence>
<dbReference type="CDD" id="cd10311">
    <property type="entry name" value="PLDc_N_DEXD_c"/>
    <property type="match status" value="1"/>
</dbReference>
<gene>
    <name evidence="7" type="ORF">H9647_20305</name>
</gene>
<protein>
    <submittedName>
        <fullName evidence="7">DEAD/DEAH box helicase family protein</fullName>
    </submittedName>
</protein>
<dbReference type="PROSITE" id="PS51194">
    <property type="entry name" value="HELICASE_CTER"/>
    <property type="match status" value="1"/>
</dbReference>
<dbReference type="InterPro" id="IPR057342">
    <property type="entry name" value="DEXDc_RapA"/>
</dbReference>
<dbReference type="PROSITE" id="PS51192">
    <property type="entry name" value="HELICASE_ATP_BIND_1"/>
    <property type="match status" value="1"/>
</dbReference>
<dbReference type="CDD" id="cd18011">
    <property type="entry name" value="DEXDc_RapA"/>
    <property type="match status" value="1"/>
</dbReference>
<dbReference type="EMBL" id="JACSQL010000012">
    <property type="protein sequence ID" value="MBD7970415.1"/>
    <property type="molecule type" value="Genomic_DNA"/>
</dbReference>
<dbReference type="SUPFAM" id="SSF52540">
    <property type="entry name" value="P-loop containing nucleoside triphosphate hydrolases"/>
    <property type="match status" value="2"/>
</dbReference>
<dbReference type="InterPro" id="IPR000330">
    <property type="entry name" value="SNF2_N"/>
</dbReference>
<dbReference type="Pfam" id="PF00176">
    <property type="entry name" value="SNF2-rel_dom"/>
    <property type="match status" value="1"/>
</dbReference>
<evidence type="ECO:0000256" key="4">
    <source>
        <dbReference type="ARBA" id="ARBA00022840"/>
    </source>
</evidence>
<keyword evidence="1" id="KW-0547">Nucleotide-binding</keyword>
<dbReference type="InterPro" id="IPR001650">
    <property type="entry name" value="Helicase_C-like"/>
</dbReference>
<keyword evidence="3 7" id="KW-0347">Helicase</keyword>
<dbReference type="InterPro" id="IPR038718">
    <property type="entry name" value="SNF2-like_sf"/>
</dbReference>
<keyword evidence="8" id="KW-1185">Reference proteome</keyword>
<dbReference type="Gene3D" id="3.40.50.300">
    <property type="entry name" value="P-loop containing nucleotide triphosphate hydrolases"/>
    <property type="match status" value="1"/>
</dbReference>
<evidence type="ECO:0000259" key="5">
    <source>
        <dbReference type="PROSITE" id="PS51192"/>
    </source>
</evidence>
<name>A0ABR8T3R2_9BACL</name>